<dbReference type="Proteomes" id="UP001499986">
    <property type="component" value="Unassembled WGS sequence"/>
</dbReference>
<keyword evidence="2" id="KW-1185">Reference proteome</keyword>
<name>A0ABN3HI29_9ACTN</name>
<organism evidence="1 2">
    <name type="scientific">Streptomyces coeruleofuscus</name>
    <dbReference type="NCBI Taxonomy" id="66879"/>
    <lineage>
        <taxon>Bacteria</taxon>
        <taxon>Bacillati</taxon>
        <taxon>Actinomycetota</taxon>
        <taxon>Actinomycetes</taxon>
        <taxon>Kitasatosporales</taxon>
        <taxon>Streptomycetaceae</taxon>
        <taxon>Streptomyces</taxon>
    </lineage>
</organism>
<dbReference type="EMBL" id="BAAASE010000001">
    <property type="protein sequence ID" value="GAA2380750.1"/>
    <property type="molecule type" value="Genomic_DNA"/>
</dbReference>
<reference evidence="1 2" key="1">
    <citation type="journal article" date="2019" name="Int. J. Syst. Evol. Microbiol.">
        <title>The Global Catalogue of Microorganisms (GCM) 10K type strain sequencing project: providing services to taxonomists for standard genome sequencing and annotation.</title>
        <authorList>
            <consortium name="The Broad Institute Genomics Platform"/>
            <consortium name="The Broad Institute Genome Sequencing Center for Infectious Disease"/>
            <person name="Wu L."/>
            <person name="Ma J."/>
        </authorList>
    </citation>
    <scope>NUCLEOTIDE SEQUENCE [LARGE SCALE GENOMIC DNA]</scope>
    <source>
        <strain evidence="1 2">JCM 4358</strain>
    </source>
</reference>
<gene>
    <name evidence="1" type="ORF">GCM10010255_02670</name>
</gene>
<evidence type="ECO:0000313" key="1">
    <source>
        <dbReference type="EMBL" id="GAA2380750.1"/>
    </source>
</evidence>
<comment type="caution">
    <text evidence="1">The sequence shown here is derived from an EMBL/GenBank/DDBJ whole genome shotgun (WGS) entry which is preliminary data.</text>
</comment>
<protein>
    <submittedName>
        <fullName evidence="1">Uncharacterized protein</fullName>
    </submittedName>
</protein>
<accession>A0ABN3HI29</accession>
<dbReference type="RefSeq" id="WP_086850576.1">
    <property type="nucleotide sequence ID" value="NZ_BAAASE010000001.1"/>
</dbReference>
<evidence type="ECO:0000313" key="2">
    <source>
        <dbReference type="Proteomes" id="UP001499986"/>
    </source>
</evidence>
<sequence length="92" mass="10890">MTCMPDEDVEFHNAIKEVFLKYPEAQRRYALSSLALEDEMGIDFDKKVGVSRVEDGKIITEFVDRESVIRMQLCLKWNFDYTRCLHWIEAPK</sequence>
<proteinExistence type="predicted"/>